<name>A0ACC1BYF9_9ROSI</name>
<comment type="caution">
    <text evidence="1">The sequence shown here is derived from an EMBL/GenBank/DDBJ whole genome shotgun (WGS) entry which is preliminary data.</text>
</comment>
<keyword evidence="2" id="KW-1185">Reference proteome</keyword>
<proteinExistence type="predicted"/>
<dbReference type="Proteomes" id="UP001164250">
    <property type="component" value="Chromosome 2"/>
</dbReference>
<sequence>MRWFLATKSDQIMKARKGGKGKLRVKNQNARRELKLGIRKLMEEELVVSNKGDDTAGVISMNERVKEGPIHGKVHSFVVGFENGGLEAIGGGKSMVVSGEERKVGTSRAHLGEMEFRFDQWRVQTRFLGMGRGNVQKGMELNGLNG</sequence>
<dbReference type="EMBL" id="CM047898">
    <property type="protein sequence ID" value="KAJ0104864.1"/>
    <property type="molecule type" value="Genomic_DNA"/>
</dbReference>
<evidence type="ECO:0000313" key="2">
    <source>
        <dbReference type="Proteomes" id="UP001164250"/>
    </source>
</evidence>
<gene>
    <name evidence="1" type="ORF">Patl1_18523</name>
</gene>
<protein>
    <submittedName>
        <fullName evidence="1">Uncharacterized protein</fullName>
    </submittedName>
</protein>
<reference evidence="2" key="1">
    <citation type="journal article" date="2023" name="G3 (Bethesda)">
        <title>Genome assembly and association tests identify interacting loci associated with vigor, precocity, and sex in interspecific pistachio rootstocks.</title>
        <authorList>
            <person name="Palmer W."/>
            <person name="Jacygrad E."/>
            <person name="Sagayaradj S."/>
            <person name="Cavanaugh K."/>
            <person name="Han R."/>
            <person name="Bertier L."/>
            <person name="Beede B."/>
            <person name="Kafkas S."/>
            <person name="Golino D."/>
            <person name="Preece J."/>
            <person name="Michelmore R."/>
        </authorList>
    </citation>
    <scope>NUCLEOTIDE SEQUENCE [LARGE SCALE GENOMIC DNA]</scope>
</reference>
<accession>A0ACC1BYF9</accession>
<evidence type="ECO:0000313" key="1">
    <source>
        <dbReference type="EMBL" id="KAJ0104864.1"/>
    </source>
</evidence>
<organism evidence="1 2">
    <name type="scientific">Pistacia atlantica</name>
    <dbReference type="NCBI Taxonomy" id="434234"/>
    <lineage>
        <taxon>Eukaryota</taxon>
        <taxon>Viridiplantae</taxon>
        <taxon>Streptophyta</taxon>
        <taxon>Embryophyta</taxon>
        <taxon>Tracheophyta</taxon>
        <taxon>Spermatophyta</taxon>
        <taxon>Magnoliopsida</taxon>
        <taxon>eudicotyledons</taxon>
        <taxon>Gunneridae</taxon>
        <taxon>Pentapetalae</taxon>
        <taxon>rosids</taxon>
        <taxon>malvids</taxon>
        <taxon>Sapindales</taxon>
        <taxon>Anacardiaceae</taxon>
        <taxon>Pistacia</taxon>
    </lineage>
</organism>